<dbReference type="GO" id="GO:0004674">
    <property type="term" value="F:protein serine/threonine kinase activity"/>
    <property type="evidence" value="ECO:0007669"/>
    <property type="project" value="UniProtKB-KW"/>
</dbReference>
<dbReference type="InterPro" id="IPR000719">
    <property type="entry name" value="Prot_kinase_dom"/>
</dbReference>
<keyword evidence="3" id="KW-0808">Transferase</keyword>
<keyword evidence="5" id="KW-0418">Kinase</keyword>
<dbReference type="AlphaFoldDB" id="A0A9W6RPS0"/>
<dbReference type="EC" id="2.7.11.1" evidence="1"/>
<dbReference type="CDD" id="cd14014">
    <property type="entry name" value="STKc_PknB_like"/>
    <property type="match status" value="1"/>
</dbReference>
<evidence type="ECO:0000256" key="7">
    <source>
        <dbReference type="PROSITE-ProRule" id="PRU10141"/>
    </source>
</evidence>
<keyword evidence="9" id="KW-0812">Transmembrane</keyword>
<accession>A0A9W6RPS0</accession>
<dbReference type="RefSeq" id="WP_285632799.1">
    <property type="nucleotide sequence ID" value="NZ_BSTJ01000013.1"/>
</dbReference>
<evidence type="ECO:0000256" key="5">
    <source>
        <dbReference type="ARBA" id="ARBA00022777"/>
    </source>
</evidence>
<reference evidence="11" key="1">
    <citation type="submission" date="2023-03" db="EMBL/GenBank/DDBJ databases">
        <title>Actinoallomurus iriomotensis NBRC 103681.</title>
        <authorList>
            <person name="Ichikawa N."/>
            <person name="Sato H."/>
            <person name="Tonouchi N."/>
        </authorList>
    </citation>
    <scope>NUCLEOTIDE SEQUENCE</scope>
    <source>
        <strain evidence="11">NBRC 103681</strain>
    </source>
</reference>
<dbReference type="PANTHER" id="PTHR43289">
    <property type="entry name" value="MITOGEN-ACTIVATED PROTEIN KINASE KINASE KINASE 20-RELATED"/>
    <property type="match status" value="1"/>
</dbReference>
<evidence type="ECO:0000256" key="3">
    <source>
        <dbReference type="ARBA" id="ARBA00022679"/>
    </source>
</evidence>
<dbReference type="Proteomes" id="UP001165135">
    <property type="component" value="Unassembled WGS sequence"/>
</dbReference>
<evidence type="ECO:0000256" key="1">
    <source>
        <dbReference type="ARBA" id="ARBA00012513"/>
    </source>
</evidence>
<feature type="binding site" evidence="7">
    <location>
        <position position="65"/>
    </location>
    <ligand>
        <name>ATP</name>
        <dbReference type="ChEBI" id="CHEBI:30616"/>
    </ligand>
</feature>
<dbReference type="PROSITE" id="PS50011">
    <property type="entry name" value="PROTEIN_KINASE_DOM"/>
    <property type="match status" value="1"/>
</dbReference>
<dbReference type="GO" id="GO:0005524">
    <property type="term" value="F:ATP binding"/>
    <property type="evidence" value="ECO:0007669"/>
    <property type="project" value="UniProtKB-UniRule"/>
</dbReference>
<name>A0A9W6RPS0_9ACTN</name>
<dbReference type="InterPro" id="IPR008271">
    <property type="entry name" value="Ser/Thr_kinase_AS"/>
</dbReference>
<dbReference type="SUPFAM" id="SSF56112">
    <property type="entry name" value="Protein kinase-like (PK-like)"/>
    <property type="match status" value="1"/>
</dbReference>
<comment type="caution">
    <text evidence="11">The sequence shown here is derived from an EMBL/GenBank/DDBJ whole genome shotgun (WGS) entry which is preliminary data.</text>
</comment>
<evidence type="ECO:0000256" key="2">
    <source>
        <dbReference type="ARBA" id="ARBA00022527"/>
    </source>
</evidence>
<evidence type="ECO:0000256" key="8">
    <source>
        <dbReference type="SAM" id="MobiDB-lite"/>
    </source>
</evidence>
<proteinExistence type="predicted"/>
<dbReference type="PROSITE" id="PS00108">
    <property type="entry name" value="PROTEIN_KINASE_ST"/>
    <property type="match status" value="1"/>
</dbReference>
<feature type="transmembrane region" description="Helical" evidence="9">
    <location>
        <begin position="349"/>
        <end position="370"/>
    </location>
</feature>
<evidence type="ECO:0000313" key="11">
    <source>
        <dbReference type="EMBL" id="GLY80201.1"/>
    </source>
</evidence>
<keyword evidence="2" id="KW-0723">Serine/threonine-protein kinase</keyword>
<keyword evidence="9" id="KW-1133">Transmembrane helix</keyword>
<dbReference type="SMART" id="SM00220">
    <property type="entry name" value="S_TKc"/>
    <property type="match status" value="1"/>
</dbReference>
<evidence type="ECO:0000256" key="6">
    <source>
        <dbReference type="ARBA" id="ARBA00022840"/>
    </source>
</evidence>
<feature type="region of interest" description="Disordered" evidence="8">
    <location>
        <begin position="299"/>
        <end position="344"/>
    </location>
</feature>
<keyword evidence="9" id="KW-0472">Membrane</keyword>
<dbReference type="InterPro" id="IPR017441">
    <property type="entry name" value="Protein_kinase_ATP_BS"/>
</dbReference>
<dbReference type="Pfam" id="PF26056">
    <property type="entry name" value="DUF8017"/>
    <property type="match status" value="1"/>
</dbReference>
<dbReference type="Gene3D" id="1.10.510.10">
    <property type="entry name" value="Transferase(Phosphotransferase) domain 1"/>
    <property type="match status" value="1"/>
</dbReference>
<evidence type="ECO:0000313" key="12">
    <source>
        <dbReference type="Proteomes" id="UP001165135"/>
    </source>
</evidence>
<organism evidence="11 12">
    <name type="scientific">Actinoallomurus iriomotensis</name>
    <dbReference type="NCBI Taxonomy" id="478107"/>
    <lineage>
        <taxon>Bacteria</taxon>
        <taxon>Bacillati</taxon>
        <taxon>Actinomycetota</taxon>
        <taxon>Actinomycetes</taxon>
        <taxon>Streptosporangiales</taxon>
        <taxon>Thermomonosporaceae</taxon>
        <taxon>Actinoallomurus</taxon>
    </lineage>
</organism>
<sequence>MTFGDMNDGGTDVLVECWIVRKRSNIEPGMELGGRYRVEEPIGAGGMGDVWRGVDLRLRRPVAIKILPADLAAEESAVERFSREAETTAALQHPGITVTFDIDEHRDGQERLIFLVMELLTGRDLGSFLAREPGGVPIEMAVSVTAQAADALAAAHSRGIVHRDIKPANLFLLDDGRVKLCDFGIARLSDATQLTAAGSFIGTPLYMAPEQFRGERLDARSDLYSLGCVLYELLVGAPPFDVADNPAAIMYRHLNETPAPPRSRRPDVPDHLDRLTLDLLAKDPAARPQSAPAVVAALRGQADRRPPAAPTTPDWAPNHRFPSNAATRQDEPPETIGHSRPKRGRRAGVIAGLGAAVVALAAGTAVALTWDGKPPPRPGPTPTKSAAVQTPRAEKTGPLIAGWKTTLAPQYGIAYDVPPTWKVQSPDWVTWFPDAKKNILAAEKAVAEVDQGKCTRADAGIRGGVLSAQTPSKDQLGTLQYAAADEARKWASAAYGGAGAHPRPPTVSTGQGGSITLNGIDAAYTIVSVTTAPGGDACTPPHAMVETIAMASVPGSSTGPTFFTVFADRNVSGEVSSEEIKKVIGTIRPYTCPPGKKAQDDNQCH</sequence>
<feature type="region of interest" description="Disordered" evidence="8">
    <location>
        <begin position="370"/>
        <end position="391"/>
    </location>
</feature>
<dbReference type="PANTHER" id="PTHR43289:SF6">
    <property type="entry name" value="SERINE_THREONINE-PROTEIN KINASE NEKL-3"/>
    <property type="match status" value="1"/>
</dbReference>
<dbReference type="PROSITE" id="PS00107">
    <property type="entry name" value="PROTEIN_KINASE_ATP"/>
    <property type="match status" value="1"/>
</dbReference>
<evidence type="ECO:0000256" key="4">
    <source>
        <dbReference type="ARBA" id="ARBA00022741"/>
    </source>
</evidence>
<keyword evidence="6 7" id="KW-0067">ATP-binding</keyword>
<dbReference type="Pfam" id="PF00069">
    <property type="entry name" value="Pkinase"/>
    <property type="match status" value="1"/>
</dbReference>
<dbReference type="EMBL" id="BSTJ01000013">
    <property type="protein sequence ID" value="GLY80201.1"/>
    <property type="molecule type" value="Genomic_DNA"/>
</dbReference>
<gene>
    <name evidence="11" type="ORF">Airi01_084680</name>
</gene>
<dbReference type="Gene3D" id="3.30.200.20">
    <property type="entry name" value="Phosphorylase Kinase, domain 1"/>
    <property type="match status" value="1"/>
</dbReference>
<feature type="domain" description="Protein kinase" evidence="10">
    <location>
        <begin position="36"/>
        <end position="299"/>
    </location>
</feature>
<dbReference type="FunFam" id="1.10.510.10:FF:000021">
    <property type="entry name" value="Serine/threonine protein kinase"/>
    <property type="match status" value="1"/>
</dbReference>
<keyword evidence="4 7" id="KW-0547">Nucleotide-binding</keyword>
<protein>
    <recommendedName>
        <fullName evidence="1">non-specific serine/threonine protein kinase</fullName>
        <ecNumber evidence="1">2.7.11.1</ecNumber>
    </recommendedName>
</protein>
<dbReference type="InterPro" id="IPR058330">
    <property type="entry name" value="DUF8017"/>
</dbReference>
<evidence type="ECO:0000256" key="9">
    <source>
        <dbReference type="SAM" id="Phobius"/>
    </source>
</evidence>
<dbReference type="InterPro" id="IPR011009">
    <property type="entry name" value="Kinase-like_dom_sf"/>
</dbReference>
<evidence type="ECO:0000259" key="10">
    <source>
        <dbReference type="PROSITE" id="PS50011"/>
    </source>
</evidence>